<dbReference type="Gene3D" id="3.40.390.10">
    <property type="entry name" value="Collagenase (Catalytic Domain)"/>
    <property type="match status" value="1"/>
</dbReference>
<proteinExistence type="predicted"/>
<evidence type="ECO:0000313" key="7">
    <source>
        <dbReference type="EMBL" id="GEJ58826.1"/>
    </source>
</evidence>
<keyword evidence="3" id="KW-0479">Metal-binding</keyword>
<comment type="caution">
    <text evidence="7">The sequence shown here is derived from an EMBL/GenBank/DDBJ whole genome shotgun (WGS) entry which is preliminary data.</text>
</comment>
<keyword evidence="8" id="KW-1185">Reference proteome</keyword>
<evidence type="ECO:0000256" key="1">
    <source>
        <dbReference type="ARBA" id="ARBA00001947"/>
    </source>
</evidence>
<evidence type="ECO:0000256" key="3">
    <source>
        <dbReference type="ARBA" id="ARBA00022723"/>
    </source>
</evidence>
<organism evidence="7 8">
    <name type="scientific">Anaeromyxobacter diazotrophicus</name>
    <dbReference type="NCBI Taxonomy" id="2590199"/>
    <lineage>
        <taxon>Bacteria</taxon>
        <taxon>Pseudomonadati</taxon>
        <taxon>Myxococcota</taxon>
        <taxon>Myxococcia</taxon>
        <taxon>Myxococcales</taxon>
        <taxon>Cystobacterineae</taxon>
        <taxon>Anaeromyxobacteraceae</taxon>
        <taxon>Anaeromyxobacter</taxon>
    </lineage>
</organism>
<accession>A0A7I9VQY1</accession>
<protein>
    <submittedName>
        <fullName evidence="7">Uncharacterized protein</fullName>
    </submittedName>
</protein>
<evidence type="ECO:0000313" key="8">
    <source>
        <dbReference type="Proteomes" id="UP000503640"/>
    </source>
</evidence>
<dbReference type="GO" id="GO:0006508">
    <property type="term" value="P:proteolysis"/>
    <property type="evidence" value="ECO:0007669"/>
    <property type="project" value="UniProtKB-KW"/>
</dbReference>
<gene>
    <name evidence="7" type="ORF">AMYX_35670</name>
</gene>
<name>A0A7I9VQY1_9BACT</name>
<evidence type="ECO:0000256" key="4">
    <source>
        <dbReference type="ARBA" id="ARBA00022801"/>
    </source>
</evidence>
<dbReference type="InterPro" id="IPR012962">
    <property type="entry name" value="Pept_M54_archaemetzincn"/>
</dbReference>
<dbReference type="SUPFAM" id="SSF55486">
    <property type="entry name" value="Metalloproteases ('zincins'), catalytic domain"/>
    <property type="match status" value="1"/>
</dbReference>
<reference evidence="8" key="1">
    <citation type="journal article" date="2020" name="Appl. Environ. Microbiol.">
        <title>Diazotrophic Anaeromyxobacter Isolates from Soils.</title>
        <authorList>
            <person name="Masuda Y."/>
            <person name="Yamanaka H."/>
            <person name="Xu Z.X."/>
            <person name="Shiratori Y."/>
            <person name="Aono T."/>
            <person name="Amachi S."/>
            <person name="Senoo K."/>
            <person name="Itoh H."/>
        </authorList>
    </citation>
    <scope>NUCLEOTIDE SEQUENCE [LARGE SCALE GENOMIC DNA]</scope>
    <source>
        <strain evidence="8">R267</strain>
    </source>
</reference>
<dbReference type="Proteomes" id="UP000503640">
    <property type="component" value="Unassembled WGS sequence"/>
</dbReference>
<comment type="cofactor">
    <cofactor evidence="1">
        <name>Zn(2+)</name>
        <dbReference type="ChEBI" id="CHEBI:29105"/>
    </cofactor>
</comment>
<keyword evidence="2" id="KW-0645">Protease</keyword>
<keyword evidence="4" id="KW-0378">Hydrolase</keyword>
<keyword evidence="5" id="KW-0862">Zinc</keyword>
<evidence type="ECO:0000256" key="6">
    <source>
        <dbReference type="ARBA" id="ARBA00023049"/>
    </source>
</evidence>
<dbReference type="CDD" id="cd11375">
    <property type="entry name" value="Peptidase_M54"/>
    <property type="match status" value="1"/>
</dbReference>
<dbReference type="AlphaFoldDB" id="A0A7I9VQY1"/>
<dbReference type="RefSeq" id="WP_176067750.1">
    <property type="nucleotide sequence ID" value="NZ_BJTG01000009.1"/>
</dbReference>
<evidence type="ECO:0000256" key="2">
    <source>
        <dbReference type="ARBA" id="ARBA00022670"/>
    </source>
</evidence>
<dbReference type="GO" id="GO:0046872">
    <property type="term" value="F:metal ion binding"/>
    <property type="evidence" value="ECO:0007669"/>
    <property type="project" value="UniProtKB-KW"/>
</dbReference>
<keyword evidence="6" id="KW-0482">Metalloprotease</keyword>
<dbReference type="GO" id="GO:0008237">
    <property type="term" value="F:metallopeptidase activity"/>
    <property type="evidence" value="ECO:0007669"/>
    <property type="project" value="UniProtKB-KW"/>
</dbReference>
<sequence>MIRIVTLSPFDPGDIALLAKTLFTAFGLGTEYAGERPLPPEAEQDDGRYDAVKLVAEVNPVKTFADDKVLFLTDAELSMRKGPLGEPPCWCFAQYGGEKAVVSTSRFPERGVSEASIEAWRKRLARESIHAVGHLWDLHHCYDARCAMHPSWSPSLPASPEAELCSFDRDKSERKVRLAKT</sequence>
<evidence type="ECO:0000256" key="5">
    <source>
        <dbReference type="ARBA" id="ARBA00022833"/>
    </source>
</evidence>
<dbReference type="InterPro" id="IPR024079">
    <property type="entry name" value="MetalloPept_cat_dom_sf"/>
</dbReference>
<dbReference type="EMBL" id="BJTG01000009">
    <property type="protein sequence ID" value="GEJ58826.1"/>
    <property type="molecule type" value="Genomic_DNA"/>
</dbReference>